<keyword evidence="1" id="KW-0808">Transferase</keyword>
<sequence length="375" mass="42558">MNKHSMLFDAAKAYGRILASEVCVTQKDNVNNLIKSKINRSPSFFFGVIKTRREYDQVKISELVEHKNYFTEYEKKIMWDGIFESIQYSTTAGENINPFAAEEEVQRLDPKPLVRDTLGSQYPSHLGRGGFGVVERVQLQDGNFVARKTLQLKGDQNEQKELKRRFKREVKYQSSFKHPNIVQILDSDLDGDPPSFTMPLATCHLGNESNAGLTFDFDTKVKAFLNSLDGLEVLHNEGHVHRDIKPGNILRFDDPNGSYKYAVSDFGLISPSDRSSTTNITSTYGAWGSEPYMPRECYLHGFRVANAQSDIYSLGVLLLFLFREDDESLGVPYDERNSAGAFGDIIFKCTKKEPKNRYDSIAQLRTAFNKVVRGL</sequence>
<keyword evidence="3" id="KW-0418">Kinase</keyword>
<dbReference type="Gene3D" id="3.30.200.20">
    <property type="entry name" value="Phosphorylase Kinase, domain 1"/>
    <property type="match status" value="1"/>
</dbReference>
<evidence type="ECO:0000256" key="3">
    <source>
        <dbReference type="ARBA" id="ARBA00022777"/>
    </source>
</evidence>
<dbReference type="Pfam" id="PF00069">
    <property type="entry name" value="Pkinase"/>
    <property type="match status" value="1"/>
</dbReference>
<accession>A0A2T3LEF5</accession>
<keyword evidence="4 5" id="KW-0067">ATP-binding</keyword>
<feature type="binding site" evidence="5">
    <location>
        <position position="148"/>
    </location>
    <ligand>
        <name>ATP</name>
        <dbReference type="ChEBI" id="CHEBI:30616"/>
    </ligand>
</feature>
<dbReference type="InterPro" id="IPR017441">
    <property type="entry name" value="Protein_kinase_ATP_BS"/>
</dbReference>
<keyword evidence="2 5" id="KW-0547">Nucleotide-binding</keyword>
<dbReference type="InterPro" id="IPR011009">
    <property type="entry name" value="Kinase-like_dom_sf"/>
</dbReference>
<dbReference type="SUPFAM" id="SSF56112">
    <property type="entry name" value="Protein kinase-like (PK-like)"/>
    <property type="match status" value="1"/>
</dbReference>
<proteinExistence type="predicted"/>
<dbReference type="Proteomes" id="UP000241803">
    <property type="component" value="Unassembled WGS sequence"/>
</dbReference>
<evidence type="ECO:0000256" key="2">
    <source>
        <dbReference type="ARBA" id="ARBA00022741"/>
    </source>
</evidence>
<gene>
    <name evidence="7" type="ORF">C9J47_04020</name>
</gene>
<reference evidence="7 8" key="1">
    <citation type="submission" date="2018-03" db="EMBL/GenBank/DDBJ databases">
        <title>Whole genome sequencing of Histamine producing bacteria.</title>
        <authorList>
            <person name="Butler K."/>
        </authorList>
    </citation>
    <scope>NUCLEOTIDE SEQUENCE [LARGE SCALE GENOMIC DNA]</scope>
    <source>
        <strain evidence="7 8">ATCC 19614</strain>
    </source>
</reference>
<dbReference type="SMART" id="SM00220">
    <property type="entry name" value="S_TKc"/>
    <property type="match status" value="1"/>
</dbReference>
<evidence type="ECO:0000313" key="8">
    <source>
        <dbReference type="Proteomes" id="UP000241803"/>
    </source>
</evidence>
<dbReference type="PANTHER" id="PTHR43289:SF6">
    <property type="entry name" value="SERINE_THREONINE-PROTEIN KINASE NEKL-3"/>
    <property type="match status" value="1"/>
</dbReference>
<name>A0A2T3LEF5_9GAMM</name>
<dbReference type="EMBL" id="PYOC01000001">
    <property type="protein sequence ID" value="PSV49738.1"/>
    <property type="molecule type" value="Genomic_DNA"/>
</dbReference>
<evidence type="ECO:0000256" key="5">
    <source>
        <dbReference type="PROSITE-ProRule" id="PRU10141"/>
    </source>
</evidence>
<dbReference type="PANTHER" id="PTHR43289">
    <property type="entry name" value="MITOGEN-ACTIVATED PROTEIN KINASE KINASE KINASE 20-RELATED"/>
    <property type="match status" value="1"/>
</dbReference>
<dbReference type="RefSeq" id="WP_107252355.1">
    <property type="nucleotide sequence ID" value="NZ_PYOC01000001.1"/>
</dbReference>
<dbReference type="AlphaFoldDB" id="A0A2T3LEF5"/>
<dbReference type="GO" id="GO:0004674">
    <property type="term" value="F:protein serine/threonine kinase activity"/>
    <property type="evidence" value="ECO:0007669"/>
    <property type="project" value="TreeGrafter"/>
</dbReference>
<organism evidence="7 8">
    <name type="scientific">Photobacterium indicum</name>
    <dbReference type="NCBI Taxonomy" id="81447"/>
    <lineage>
        <taxon>Bacteria</taxon>
        <taxon>Pseudomonadati</taxon>
        <taxon>Pseudomonadota</taxon>
        <taxon>Gammaproteobacteria</taxon>
        <taxon>Vibrionales</taxon>
        <taxon>Vibrionaceae</taxon>
        <taxon>Photobacterium</taxon>
    </lineage>
</organism>
<dbReference type="PROSITE" id="PS00107">
    <property type="entry name" value="PROTEIN_KINASE_ATP"/>
    <property type="match status" value="1"/>
</dbReference>
<feature type="domain" description="Protein kinase" evidence="6">
    <location>
        <begin position="120"/>
        <end position="375"/>
    </location>
</feature>
<keyword evidence="8" id="KW-1185">Reference proteome</keyword>
<protein>
    <recommendedName>
        <fullName evidence="6">Protein kinase domain-containing protein</fullName>
    </recommendedName>
</protein>
<evidence type="ECO:0000256" key="1">
    <source>
        <dbReference type="ARBA" id="ARBA00022679"/>
    </source>
</evidence>
<dbReference type="GO" id="GO:0005524">
    <property type="term" value="F:ATP binding"/>
    <property type="evidence" value="ECO:0007669"/>
    <property type="project" value="UniProtKB-UniRule"/>
</dbReference>
<comment type="caution">
    <text evidence="7">The sequence shown here is derived from an EMBL/GenBank/DDBJ whole genome shotgun (WGS) entry which is preliminary data.</text>
</comment>
<evidence type="ECO:0000259" key="6">
    <source>
        <dbReference type="PROSITE" id="PS50011"/>
    </source>
</evidence>
<dbReference type="InterPro" id="IPR000719">
    <property type="entry name" value="Prot_kinase_dom"/>
</dbReference>
<dbReference type="PROSITE" id="PS50011">
    <property type="entry name" value="PROTEIN_KINASE_DOM"/>
    <property type="match status" value="1"/>
</dbReference>
<evidence type="ECO:0000256" key="4">
    <source>
        <dbReference type="ARBA" id="ARBA00022840"/>
    </source>
</evidence>
<evidence type="ECO:0000313" key="7">
    <source>
        <dbReference type="EMBL" id="PSV49738.1"/>
    </source>
</evidence>
<dbReference type="CDD" id="cd14014">
    <property type="entry name" value="STKc_PknB_like"/>
    <property type="match status" value="1"/>
</dbReference>
<dbReference type="Gene3D" id="1.10.510.10">
    <property type="entry name" value="Transferase(Phosphotransferase) domain 1"/>
    <property type="match status" value="1"/>
</dbReference>